<evidence type="ECO:0000256" key="6">
    <source>
        <dbReference type="ARBA" id="ARBA00048348"/>
    </source>
</evidence>
<dbReference type="PROSITE" id="PS51257">
    <property type="entry name" value="PROKAR_LIPOPROTEIN"/>
    <property type="match status" value="1"/>
</dbReference>
<dbReference type="EC" id="4.2.1.1" evidence="2"/>
<evidence type="ECO:0000256" key="8">
    <source>
        <dbReference type="SAM" id="SignalP"/>
    </source>
</evidence>
<evidence type="ECO:0000256" key="2">
    <source>
        <dbReference type="ARBA" id="ARBA00012925"/>
    </source>
</evidence>
<dbReference type="InterPro" id="IPR036398">
    <property type="entry name" value="CA_dom_sf"/>
</dbReference>
<dbReference type="InterPro" id="IPR001148">
    <property type="entry name" value="CA_dom"/>
</dbReference>
<evidence type="ECO:0000313" key="11">
    <source>
        <dbReference type="Proteomes" id="UP000249522"/>
    </source>
</evidence>
<evidence type="ECO:0000256" key="3">
    <source>
        <dbReference type="ARBA" id="ARBA00022723"/>
    </source>
</evidence>
<keyword evidence="8" id="KW-0732">Signal</keyword>
<reference evidence="10 11" key="1">
    <citation type="submission" date="2018-06" db="EMBL/GenBank/DDBJ databases">
        <title>Paenibacillus imtechensis sp. nov.</title>
        <authorList>
            <person name="Pinnaka A.K."/>
            <person name="Singh H."/>
            <person name="Kaur M."/>
        </authorList>
    </citation>
    <scope>NUCLEOTIDE SEQUENCE [LARGE SCALE GENOMIC DNA]</scope>
    <source>
        <strain evidence="10 11">SMB1</strain>
    </source>
</reference>
<dbReference type="CDD" id="cd03124">
    <property type="entry name" value="alpha_CA_prokaryotic_like"/>
    <property type="match status" value="1"/>
</dbReference>
<dbReference type="Gene3D" id="3.10.200.10">
    <property type="entry name" value="Alpha carbonic anhydrase"/>
    <property type="match status" value="1"/>
</dbReference>
<evidence type="ECO:0000256" key="7">
    <source>
        <dbReference type="SAM" id="MobiDB-lite"/>
    </source>
</evidence>
<feature type="compositionally biased region" description="Low complexity" evidence="7">
    <location>
        <begin position="25"/>
        <end position="46"/>
    </location>
</feature>
<keyword evidence="11" id="KW-1185">Reference proteome</keyword>
<protein>
    <recommendedName>
        <fullName evidence="2">carbonic anhydrase</fullName>
        <ecNumber evidence="2">4.2.1.1</ecNumber>
    </recommendedName>
</protein>
<dbReference type="SMART" id="SM01057">
    <property type="entry name" value="Carb_anhydrase"/>
    <property type="match status" value="1"/>
</dbReference>
<dbReference type="PROSITE" id="PS51144">
    <property type="entry name" value="ALPHA_CA_2"/>
    <property type="match status" value="1"/>
</dbReference>
<name>A0A2W1L2J3_9BACL</name>
<dbReference type="Pfam" id="PF00194">
    <property type="entry name" value="Carb_anhydrase"/>
    <property type="match status" value="1"/>
</dbReference>
<dbReference type="OrthoDB" id="5327615at2"/>
<feature type="signal peptide" evidence="8">
    <location>
        <begin position="1"/>
        <end position="26"/>
    </location>
</feature>
<evidence type="ECO:0000313" key="10">
    <source>
        <dbReference type="EMBL" id="PZD93119.1"/>
    </source>
</evidence>
<dbReference type="InterPro" id="IPR023561">
    <property type="entry name" value="Carbonic_anhydrase_a-class"/>
</dbReference>
<comment type="caution">
    <text evidence="10">The sequence shown here is derived from an EMBL/GenBank/DDBJ whole genome shotgun (WGS) entry which is preliminary data.</text>
</comment>
<keyword evidence="5" id="KW-0456">Lyase</keyword>
<feature type="domain" description="Alpha-carbonic anhydrase" evidence="9">
    <location>
        <begin position="52"/>
        <end position="280"/>
    </location>
</feature>
<dbReference type="AlphaFoldDB" id="A0A2W1L2J3"/>
<comment type="catalytic activity">
    <reaction evidence="6">
        <text>hydrogencarbonate + H(+) = CO2 + H2O</text>
        <dbReference type="Rhea" id="RHEA:10748"/>
        <dbReference type="ChEBI" id="CHEBI:15377"/>
        <dbReference type="ChEBI" id="CHEBI:15378"/>
        <dbReference type="ChEBI" id="CHEBI:16526"/>
        <dbReference type="ChEBI" id="CHEBI:17544"/>
        <dbReference type="EC" id="4.2.1.1"/>
    </reaction>
</comment>
<dbReference type="EMBL" id="QKRB01000060">
    <property type="protein sequence ID" value="PZD93119.1"/>
    <property type="molecule type" value="Genomic_DNA"/>
</dbReference>
<feature type="chain" id="PRO_5039554123" description="carbonic anhydrase" evidence="8">
    <location>
        <begin position="27"/>
        <end position="283"/>
    </location>
</feature>
<dbReference type="InterPro" id="IPR041891">
    <property type="entry name" value="Alpha_CA_prokaryot-like"/>
</dbReference>
<dbReference type="Proteomes" id="UP000249522">
    <property type="component" value="Unassembled WGS sequence"/>
</dbReference>
<gene>
    <name evidence="10" type="ORF">DNH61_25075</name>
</gene>
<evidence type="ECO:0000256" key="5">
    <source>
        <dbReference type="ARBA" id="ARBA00023239"/>
    </source>
</evidence>
<comment type="similarity">
    <text evidence="1">Belongs to the alpha-carbonic anhydrase family.</text>
</comment>
<dbReference type="PANTHER" id="PTHR18952">
    <property type="entry name" value="CARBONIC ANHYDRASE"/>
    <property type="match status" value="1"/>
</dbReference>
<sequence length="283" mass="30653">MMRKRWGKTLLAALLAVSLTACSSTAQQSSGGTPEAAPAPSAPAAGHEAHAVHWSYEGETGPEHWAELGTENGACSSGLEQSPINLDEAKASADAGAAEAIEINYQPSQFTIKNNGHTIQADAVTEDNTITLDGKEYTLAQFHFHVPSEHQMEGKNLDMELHFVHKDADGKLAVVGVLMKAGAANEALSELWSKLPAEETKENIALEKTIDLPALLPQDQDVFRYDGSLTTPPCSEGVEWTVMQEPIEVSQEQIDAFAAIFPDNHRPVQPWNDRDVFSVNQQN</sequence>
<feature type="region of interest" description="Disordered" evidence="7">
    <location>
        <begin position="25"/>
        <end position="49"/>
    </location>
</feature>
<evidence type="ECO:0000259" key="9">
    <source>
        <dbReference type="PROSITE" id="PS51144"/>
    </source>
</evidence>
<dbReference type="SUPFAM" id="SSF51069">
    <property type="entry name" value="Carbonic anhydrase"/>
    <property type="match status" value="1"/>
</dbReference>
<dbReference type="PANTHER" id="PTHR18952:SF265">
    <property type="entry name" value="CARBONIC ANHYDRASE"/>
    <property type="match status" value="1"/>
</dbReference>
<keyword evidence="4" id="KW-0862">Zinc</keyword>
<keyword evidence="3" id="KW-0479">Metal-binding</keyword>
<evidence type="ECO:0000256" key="1">
    <source>
        <dbReference type="ARBA" id="ARBA00010718"/>
    </source>
</evidence>
<accession>A0A2W1L2J3</accession>
<dbReference type="GO" id="GO:0008270">
    <property type="term" value="F:zinc ion binding"/>
    <property type="evidence" value="ECO:0007669"/>
    <property type="project" value="InterPro"/>
</dbReference>
<evidence type="ECO:0000256" key="4">
    <source>
        <dbReference type="ARBA" id="ARBA00022833"/>
    </source>
</evidence>
<organism evidence="10 11">
    <name type="scientific">Paenibacillus sambharensis</name>
    <dbReference type="NCBI Taxonomy" id="1803190"/>
    <lineage>
        <taxon>Bacteria</taxon>
        <taxon>Bacillati</taxon>
        <taxon>Bacillota</taxon>
        <taxon>Bacilli</taxon>
        <taxon>Bacillales</taxon>
        <taxon>Paenibacillaceae</taxon>
        <taxon>Paenibacillus</taxon>
    </lineage>
</organism>
<dbReference type="GO" id="GO:0004089">
    <property type="term" value="F:carbonate dehydratase activity"/>
    <property type="evidence" value="ECO:0007669"/>
    <property type="project" value="UniProtKB-EC"/>
</dbReference>
<proteinExistence type="inferred from homology"/>